<dbReference type="GeneID" id="59261833"/>
<organism evidence="1 2">
    <name type="scientific">Botrytis fragariae</name>
    <dbReference type="NCBI Taxonomy" id="1964551"/>
    <lineage>
        <taxon>Eukaryota</taxon>
        <taxon>Fungi</taxon>
        <taxon>Dikarya</taxon>
        <taxon>Ascomycota</taxon>
        <taxon>Pezizomycotina</taxon>
        <taxon>Leotiomycetes</taxon>
        <taxon>Helotiales</taxon>
        <taxon>Sclerotiniaceae</taxon>
        <taxon>Botrytis</taxon>
    </lineage>
</organism>
<protein>
    <submittedName>
        <fullName evidence="1">Uncharacterized protein</fullName>
    </submittedName>
</protein>
<accession>A0A8H6APK7</accession>
<dbReference type="EMBL" id="JABFCT010000012">
    <property type="protein sequence ID" value="KAF5871257.1"/>
    <property type="molecule type" value="Genomic_DNA"/>
</dbReference>
<comment type="caution">
    <text evidence="1">The sequence shown here is derived from an EMBL/GenBank/DDBJ whole genome shotgun (WGS) entry which is preliminary data.</text>
</comment>
<keyword evidence="2" id="KW-1185">Reference proteome</keyword>
<sequence>MKSSSQPYQIVSMFLYQDSAFTPPYQNQALRSAASGVPGCTSLKSISVEPSYQPARRRPSTSLAFLSYHPSPGLHNFQLEAHSHSLFMQGCEVKVQQDLAGGKRWAAGQDSSAQLDERKQKGCRLIYTLERPALRLHKSSAKR</sequence>
<dbReference type="Proteomes" id="UP000531561">
    <property type="component" value="Unassembled WGS sequence"/>
</dbReference>
<proteinExistence type="predicted"/>
<dbReference type="AlphaFoldDB" id="A0A8H6APK7"/>
<gene>
    <name evidence="1" type="ORF">Bfra_007772</name>
</gene>
<dbReference type="RefSeq" id="XP_037190204.1">
    <property type="nucleotide sequence ID" value="XM_037338141.1"/>
</dbReference>
<reference evidence="1 2" key="1">
    <citation type="journal article" date="2020" name="Phytopathology">
        <title>A high-quality genome resource of Botrytis fragariae, a new and rapidly spreading fungal pathogen causing strawberry gray mold in the U.S.A.</title>
        <authorList>
            <person name="Wu Y."/>
            <person name="Saski C.A."/>
            <person name="Schnabel G."/>
            <person name="Xiao S."/>
            <person name="Hu M."/>
        </authorList>
    </citation>
    <scope>NUCLEOTIDE SEQUENCE [LARGE SCALE GENOMIC DNA]</scope>
    <source>
        <strain evidence="1 2">BVB16</strain>
    </source>
</reference>
<name>A0A8H6APK7_9HELO</name>
<evidence type="ECO:0000313" key="2">
    <source>
        <dbReference type="Proteomes" id="UP000531561"/>
    </source>
</evidence>
<evidence type="ECO:0000313" key="1">
    <source>
        <dbReference type="EMBL" id="KAF5871257.1"/>
    </source>
</evidence>